<feature type="region of interest" description="Disordered" evidence="1">
    <location>
        <begin position="910"/>
        <end position="944"/>
    </location>
</feature>
<evidence type="ECO:0000259" key="2">
    <source>
        <dbReference type="Pfam" id="PF03011"/>
    </source>
</evidence>
<dbReference type="FunFam" id="1.20.58.1930:FF:000001">
    <property type="entry name" value="Erythrocyte membrane protein 1, PfEMP1"/>
    <property type="match status" value="1"/>
</dbReference>
<dbReference type="InterPro" id="IPR029210">
    <property type="entry name" value="PfEMP1_NTS"/>
</dbReference>
<dbReference type="InterPro" id="IPR029211">
    <property type="entry name" value="PfEMP1_ATS"/>
</dbReference>
<feature type="domain" description="Duffy-binding-like" evidence="2">
    <location>
        <begin position="656"/>
        <end position="795"/>
    </location>
</feature>
<feature type="domain" description="Plasmodium falciparum erythrocyte membrane protein 1 acidic terminal segment" evidence="4">
    <location>
        <begin position="1921"/>
        <end position="2355"/>
    </location>
</feature>
<evidence type="ECO:0000259" key="3">
    <source>
        <dbReference type="Pfam" id="PF05424"/>
    </source>
</evidence>
<feature type="region of interest" description="Disordered" evidence="1">
    <location>
        <begin position="967"/>
        <end position="1019"/>
    </location>
</feature>
<dbReference type="FunFam" id="1.10.1900.40:FF:000001">
    <property type="entry name" value="Erythrocyte membrane protein 1"/>
    <property type="match status" value="1"/>
</dbReference>
<feature type="region of interest" description="Disordered" evidence="1">
    <location>
        <begin position="2279"/>
        <end position="2299"/>
    </location>
</feature>
<feature type="region of interest" description="Disordered" evidence="1">
    <location>
        <begin position="1230"/>
        <end position="1292"/>
    </location>
</feature>
<dbReference type="FunFam" id="1.20.58.830:FF:000003">
    <property type="entry name" value="Erythrocyte membrane protein 1, PfEMP1"/>
    <property type="match status" value="1"/>
</dbReference>
<dbReference type="EMBL" id="LT969567">
    <property type="protein sequence ID" value="SOV76337.1"/>
    <property type="molecule type" value="Genomic_DNA"/>
</dbReference>
<dbReference type="Pfam" id="PF15445">
    <property type="entry name" value="ATS"/>
    <property type="match status" value="1"/>
</dbReference>
<accession>A0A2P9D5R4</accession>
<dbReference type="Pfam" id="PF15447">
    <property type="entry name" value="NTS"/>
    <property type="match status" value="1"/>
</dbReference>
<feature type="compositionally biased region" description="Polar residues" evidence="1">
    <location>
        <begin position="910"/>
        <end position="921"/>
    </location>
</feature>
<evidence type="ECO:0000259" key="4">
    <source>
        <dbReference type="Pfam" id="PF15445"/>
    </source>
</evidence>
<evidence type="ECO:0000259" key="5">
    <source>
        <dbReference type="Pfam" id="PF15447"/>
    </source>
</evidence>
<feature type="compositionally biased region" description="Polar residues" evidence="1">
    <location>
        <begin position="1263"/>
        <end position="1289"/>
    </location>
</feature>
<proteinExistence type="predicted"/>
<feature type="compositionally biased region" description="Polar residues" evidence="1">
    <location>
        <begin position="1360"/>
        <end position="1369"/>
    </location>
</feature>
<organism evidence="9 10">
    <name type="scientific">Plasmodium reichenowi</name>
    <dbReference type="NCBI Taxonomy" id="5854"/>
    <lineage>
        <taxon>Eukaryota</taxon>
        <taxon>Sar</taxon>
        <taxon>Alveolata</taxon>
        <taxon>Apicomplexa</taxon>
        <taxon>Aconoidasida</taxon>
        <taxon>Haemosporida</taxon>
        <taxon>Plasmodiidae</taxon>
        <taxon>Plasmodium</taxon>
        <taxon>Plasmodium (Laverania)</taxon>
    </lineage>
</organism>
<evidence type="ECO:0000313" key="10">
    <source>
        <dbReference type="Proteomes" id="UP000240500"/>
    </source>
</evidence>
<dbReference type="GO" id="GO:0016020">
    <property type="term" value="C:membrane"/>
    <property type="evidence" value="ECO:0007669"/>
    <property type="project" value="InterPro"/>
</dbReference>
<dbReference type="GO" id="GO:0046789">
    <property type="term" value="F:host cell surface receptor binding"/>
    <property type="evidence" value="ECO:0007669"/>
    <property type="project" value="InterPro"/>
</dbReference>
<dbReference type="InterPro" id="IPR054595">
    <property type="entry name" value="DBL_C"/>
</dbReference>
<dbReference type="VEuPathDB" id="PlasmoDB:PRG01_0416000"/>
<dbReference type="SUPFAM" id="SSF140924">
    <property type="entry name" value="Duffy binding domain-like"/>
    <property type="match status" value="4"/>
</dbReference>
<evidence type="ECO:0000256" key="1">
    <source>
        <dbReference type="SAM" id="MobiDB-lite"/>
    </source>
</evidence>
<dbReference type="Gene3D" id="1.20.58.830">
    <property type="match status" value="3"/>
</dbReference>
<feature type="domain" description="Cysteine-rich interdomain region 1 gamma" evidence="6">
    <location>
        <begin position="1574"/>
        <end position="1623"/>
    </location>
</feature>
<dbReference type="InterPro" id="IPR044932">
    <property type="entry name" value="PfEMP1_ATS_sf"/>
</dbReference>
<dbReference type="Pfam" id="PF03011">
    <property type="entry name" value="PFEMP"/>
    <property type="match status" value="2"/>
</dbReference>
<feature type="domain" description="PfEMP1 CIDRalpha1" evidence="7">
    <location>
        <begin position="565"/>
        <end position="607"/>
    </location>
</feature>
<dbReference type="Pfam" id="PF18562">
    <property type="entry name" value="CIDR1_gamma"/>
    <property type="match status" value="1"/>
</dbReference>
<dbReference type="InterPro" id="IPR008602">
    <property type="entry name" value="Duffy-antigen-binding"/>
</dbReference>
<evidence type="ECO:0000259" key="6">
    <source>
        <dbReference type="Pfam" id="PF18562"/>
    </source>
</evidence>
<gene>
    <name evidence="9" type="ORF">PRG01_0416000</name>
</gene>
<feature type="domain" description="Duffy-binding-like" evidence="2">
    <location>
        <begin position="1641"/>
        <end position="1777"/>
    </location>
</feature>
<feature type="compositionally biased region" description="Acidic residues" evidence="1">
    <location>
        <begin position="827"/>
        <end position="862"/>
    </location>
</feature>
<dbReference type="Gene3D" id="1.20.1310.20">
    <property type="entry name" value="Duffy-antigen binding domain"/>
    <property type="match status" value="3"/>
</dbReference>
<feature type="domain" description="Duffy-antigen binding" evidence="3">
    <location>
        <begin position="1186"/>
        <end position="1318"/>
    </location>
</feature>
<feature type="domain" description="Duffy-binding-like" evidence="8">
    <location>
        <begin position="1393"/>
        <end position="1535"/>
    </location>
</feature>
<dbReference type="Gene3D" id="1.10.1900.40">
    <property type="entry name" value="Acidic terminal segments, variant surface antigen of PfEMP1"/>
    <property type="match status" value="2"/>
</dbReference>
<dbReference type="Pfam" id="PF21807">
    <property type="entry name" value="PfEMP1_CIDRalpha1_dom"/>
    <property type="match status" value="1"/>
</dbReference>
<reference evidence="9 10" key="1">
    <citation type="submission" date="2016-09" db="EMBL/GenBank/DDBJ databases">
        <authorList>
            <consortium name="Pathogen Informatics"/>
        </authorList>
    </citation>
    <scope>NUCLEOTIDE SEQUENCE [LARGE SCALE GENOMIC DNA]</scope>
</reference>
<feature type="domain" description="Plasmodium falciparum erythrocyte membrane protein-1 N-terminal segment" evidence="5">
    <location>
        <begin position="21"/>
        <end position="57"/>
    </location>
</feature>
<feature type="region of interest" description="Disordered" evidence="1">
    <location>
        <begin position="2036"/>
        <end position="2087"/>
    </location>
</feature>
<dbReference type="InterPro" id="IPR042202">
    <property type="entry name" value="Duffy-ag-bd_sf"/>
</dbReference>
<evidence type="ECO:0000313" key="9">
    <source>
        <dbReference type="EMBL" id="SOV76337.1"/>
    </source>
</evidence>
<dbReference type="OrthoDB" id="10483508at2759"/>
<feature type="compositionally biased region" description="Low complexity" evidence="1">
    <location>
        <begin position="2059"/>
        <end position="2079"/>
    </location>
</feature>
<dbReference type="InterPro" id="IPR049158">
    <property type="entry name" value="PfEMP1_CIDRalpha1_dom"/>
</dbReference>
<dbReference type="Proteomes" id="UP000240500">
    <property type="component" value="Chromosome 4"/>
</dbReference>
<dbReference type="Pfam" id="PF22672">
    <property type="entry name" value="DBL_C"/>
    <property type="match status" value="2"/>
</dbReference>
<feature type="compositionally biased region" description="Basic and acidic residues" evidence="1">
    <location>
        <begin position="1814"/>
        <end position="1835"/>
    </location>
</feature>
<dbReference type="InterPro" id="IPR041480">
    <property type="entry name" value="CIDR1_gamma"/>
</dbReference>
<feature type="compositionally biased region" description="Basic and acidic residues" evidence="1">
    <location>
        <begin position="1884"/>
        <end position="1893"/>
    </location>
</feature>
<feature type="compositionally biased region" description="Basic and acidic residues" evidence="1">
    <location>
        <begin position="11"/>
        <end position="20"/>
    </location>
</feature>
<name>A0A2P9D5R4_PLARE</name>
<evidence type="ECO:0000259" key="8">
    <source>
        <dbReference type="Pfam" id="PF22672"/>
    </source>
</evidence>
<feature type="domain" description="Duffy-antigen binding" evidence="3">
    <location>
        <begin position="945"/>
        <end position="1053"/>
    </location>
</feature>
<feature type="region of interest" description="Disordered" evidence="1">
    <location>
        <begin position="1773"/>
        <end position="1907"/>
    </location>
</feature>
<dbReference type="VEuPathDB" id="PlasmoDB:PRCDC_0410300"/>
<evidence type="ECO:0000259" key="7">
    <source>
        <dbReference type="Pfam" id="PF21807"/>
    </source>
</evidence>
<feature type="region of interest" description="Disordered" evidence="1">
    <location>
        <begin position="1"/>
        <end position="20"/>
    </location>
</feature>
<feature type="compositionally biased region" description="Basic and acidic residues" evidence="1">
    <location>
        <begin position="1186"/>
        <end position="1195"/>
    </location>
</feature>
<dbReference type="Gene3D" id="1.20.58.1930">
    <property type="match status" value="1"/>
</dbReference>
<feature type="compositionally biased region" description="Polar residues" evidence="1">
    <location>
        <begin position="2283"/>
        <end position="2299"/>
    </location>
</feature>
<dbReference type="Pfam" id="PF05424">
    <property type="entry name" value="Duffy_binding"/>
    <property type="match status" value="3"/>
</dbReference>
<dbReference type="FunFam" id="1.20.1310.20:FF:000001">
    <property type="entry name" value="Erythrocyte membrane protein 1, PfEMP1"/>
    <property type="match status" value="1"/>
</dbReference>
<dbReference type="InterPro" id="IPR004258">
    <property type="entry name" value="DBL"/>
</dbReference>
<feature type="domain" description="Duffy-antigen binding" evidence="3">
    <location>
        <begin position="125"/>
        <end position="338"/>
    </location>
</feature>
<feature type="compositionally biased region" description="Basic and acidic residues" evidence="1">
    <location>
        <begin position="789"/>
        <end position="798"/>
    </location>
</feature>
<feature type="domain" description="Duffy-binding-like" evidence="8">
    <location>
        <begin position="342"/>
        <end position="498"/>
    </location>
</feature>
<protein>
    <submittedName>
        <fullName evidence="9">Erythrocyte membrane protein 1, PfEMP1, putative</fullName>
    </submittedName>
</protein>
<feature type="compositionally biased region" description="Basic and acidic residues" evidence="1">
    <location>
        <begin position="817"/>
        <end position="826"/>
    </location>
</feature>
<feature type="region of interest" description="Disordered" evidence="1">
    <location>
        <begin position="789"/>
        <end position="871"/>
    </location>
</feature>
<feature type="region of interest" description="Disordered" evidence="1">
    <location>
        <begin position="1350"/>
        <end position="1377"/>
    </location>
</feature>
<sequence length="2363" mass="266963">MAPLSAAGGRGAEDGIEHDKDAKNMFDRIGKEVHDQVKNGEEKNYIEELKGNLSFATFFGGETAYSDNPCQLVDNYLIKTIGTGTSSDPCGNGKDGKGTGEVVKRFSDTLGGQCTDSKMRDDGKGACAPYRRLSLCNKNLEYLNNYNSNTSKHYLLAKVCYAAKHEGDSLTHYREQYDIQYPSSVSGSQICTMLARSFADIGDIIRGRDLYRGNKKESTRRENLENNLKKIFGNIYEKLLEENQKNVKKNQELRKRYGSDGDNYYKLREDWWTANRGKVWKALTCDAPESARYFRQTCGGDNESLSHASQKCRCKNKNFTEETDQVPTYFDYVPQYLRWFEEWAEDFCRKKNKKLKDVKTNCRGTFEGSNRYCSRNGYDCEKTIRKIELLRMGKGCTDCLFACNPYVDWIQKQKLEFDKQKNKYENVINGTSGSSRNRKKREARGTTKYDGYESKFYEKLKEKNNYGTVEGFLELLNNEKACKDVKDSDGGKINFKEVKSGSASVPGGGDSGTNDESQGTFYRSEYCQPCPHCGVKRKDNDWIKKSKNDNCNIKLYEPKKDAKSTDIKILKSGDEEKEIKEKLDKFCDEKKRGNSDSSLYEDWKCYQFDQLTQEGQDGEEDPEYNQEVKGAGGLCILQNKINIEKKGKKQKTFNDFFNFWVAHMLKDSIHWRKEKIKSCINITNGNTCKKNNCNDKCKCYESWVEQKKKDEWEKLKDHYEKQPGFENIGAYMILEYNLKNDYFPKIKDSYKEVKSVQEIEQIIGKETVNTTKEDNSIDKLLDNELNEANKCKDCKDPPKPASDLGRSDNPDDNPPQRADDTGHDSDESSEEEEEEEDDDDEVGSSSEEDNLEGQDEDVEDTIPEPTTQETTVDVCQIVSQLFKDPGNTFTEACNLKYGKGKNYGWKCISDTTSKGGSNSESEAAKRIHKRSAKSSVTTTTSSGAICVPPRRRKMYIKKIVDWATNYTTGNTQEGESGVQSRSNGVTEGASSGPSTSEGSDQTAPESSAQTVSKSGDQTLSESEKLRNAFIESAAIETFFLWDRYKKIKDKEKQEELAREGGGLDGELLLPMPLAGSRGSIGPRGPNGPYPAALPRGPGPTLGQYGQEGEEAGQPNGYVGAHGYVQATSEHSWARGQPGFISGSTDDEQQTGVPPFNNLLLRNGGPSPLPQLVGLSGVPGSDSSDNSPEKQLKEGKIPNDFLKQMFYTLADYRDICVGVTDNDVNNALEKSVYKESSDKDKESETSSKESDMQKIKTAIDNHFNGDNNKATTVTLPPQHSDKTLSTSGKDPSSWWKDHAEHIWHGMICALTYEDSDGAKGGTPTQNDTLKGKLWNTTTNEPIEKYHYDSVTLEDESDETSPKSPNDSTSGGDPINNPKLKDFVEIPPFFRYLHEWGEEFCGMRTRLLEKIKEECMDDDKQKYSGDGEACERSDISKKGLFSDLDGPTCARHCRFYRRWIGRKRTEYDKQKNVFTKQKKDAQNNNNGFYKTIEKYNEAGDFLEKLKNGPCSKKDNDDNDIGGGKKIFQNTDETFKPATNCKPCSQFKVNCQNGKCSEPQVKCNQGTITANSINDSTEDIGMLVSDKSGKEFDDLEACQDKCIFKGFRKDVWKCGNVCDYVVCKPETVSENKKNNQIVLINAVLKRWLEYFLEDYNKIRKKLKSCKKTDKESTCIKECVEKWVEAKMKEWQNIKATYQKLNKNQNDDGTNTLKNFLEPLIPQIPVVDDKGKHDTLDKLKTSLKCHCPENSENEKDEKKDIVQCLLDNLGEKAQTCLSSASGEEKQCEQPPPEPDEEETEEENPENKVAQYPSFCTEIKPEPETVDDGECKPADKKVENKEDDEDKGEKNVDEQAEPAGAPSGDQGTTEQDNKDNPQSEKPPVPDPAAPKEDKKVEPKPLQPPSQPKTPQYTSSDWWNVMSASAFPWTVGVAFVALTYWLLKKKTKSSVDMLRVLQIPQNDYEIPTLKSSNRYIPYTSGKYRGKRYIYLEGDSGTDSGYTDHYSDITSSSESEYEEFDINDIYPHQSPKYKTLIEVVLEPSGKNTPTSGNTIPTSDIPPPTSDIPNTPSDIPNTPSDTTNTPSDIPPPITDEEWNELKHDFISNMLQNEPNDMPNDYTSGTIPTNTNNTTPSRDTLDQKPFIMSIHDRNLLSGEEYNYDMSTNSGENNLYSGSGLIGDNRGSYSDNHHPYSGIDLINDSLNSGNKHIDIYDELLKRKENELCGTNHVKQTSTHSVAKNTNSDPIHNQLNLFHKWLDRHRNMYEKWDKNKVEILDKLKEEWNKENNNDSSLTHTSNIPSGENSIKNVLNTDVSIHIHMDDPKHTNEFSNMDTYPNNSSMDNILDDLKKYNEPYYDIYEDDKPSVDDNI</sequence>
<feature type="region of interest" description="Disordered" evidence="1">
    <location>
        <begin position="1134"/>
        <end position="1195"/>
    </location>
</feature>
<feature type="compositionally biased region" description="Acidic residues" evidence="1">
    <location>
        <begin position="1789"/>
        <end position="1799"/>
    </location>
</feature>
<feature type="compositionally biased region" description="Basic and acidic residues" evidence="1">
    <location>
        <begin position="1230"/>
        <end position="1258"/>
    </location>
</feature>